<proteinExistence type="inferred from homology"/>
<dbReference type="Gene3D" id="1.10.10.970">
    <property type="entry name" value="RNA 2'-phosphotransferase, Tpt1/KptA family, N-terminal domain"/>
    <property type="match status" value="1"/>
</dbReference>
<dbReference type="Gene3D" id="3.20.170.30">
    <property type="match status" value="1"/>
</dbReference>
<dbReference type="GO" id="GO:0000214">
    <property type="term" value="C:tRNA-intron endonuclease complex"/>
    <property type="evidence" value="ECO:0007669"/>
    <property type="project" value="TreeGrafter"/>
</dbReference>
<keyword evidence="9" id="KW-1185">Reference proteome</keyword>
<dbReference type="PANTHER" id="PTHR21027">
    <property type="entry name" value="TRNA-SPLICING ENDONUCLEASE SUBUNIT SEN54"/>
    <property type="match status" value="1"/>
</dbReference>
<evidence type="ECO:0000259" key="7">
    <source>
        <dbReference type="Pfam" id="PF12928"/>
    </source>
</evidence>
<evidence type="ECO:0000313" key="9">
    <source>
        <dbReference type="Proteomes" id="UP000053758"/>
    </source>
</evidence>
<gene>
    <name evidence="8" type="ORF">PAN0_014d4842</name>
</gene>
<feature type="region of interest" description="Disordered" evidence="6">
    <location>
        <begin position="329"/>
        <end position="392"/>
    </location>
</feature>
<dbReference type="SUPFAM" id="SSF56399">
    <property type="entry name" value="ADP-ribosylation"/>
    <property type="match status" value="1"/>
</dbReference>
<feature type="region of interest" description="Disordered" evidence="6">
    <location>
        <begin position="407"/>
        <end position="431"/>
    </location>
</feature>
<reference evidence="9" key="1">
    <citation type="journal article" date="2014" name="Genome Announc.">
        <title>Draft Genome Sequence of the Yeast Pseudozyma antarctica Type Strain JCM10317, a Producer of the Glycolipid Biosurfactants, Mannosylerythritol Lipids.</title>
        <authorList>
            <person name="Saika A."/>
            <person name="Koike H."/>
            <person name="Hori T."/>
            <person name="Fukuoka T."/>
            <person name="Sato S."/>
            <person name="Habe H."/>
            <person name="Kitamoto D."/>
            <person name="Morita T."/>
        </authorList>
    </citation>
    <scope>NUCLEOTIDE SEQUENCE [LARGE SCALE GENOMIC DNA]</scope>
    <source>
        <strain evidence="9">JCM 10317</strain>
    </source>
</reference>
<dbReference type="EMBL" id="DF830081">
    <property type="protein sequence ID" value="GAK66619.1"/>
    <property type="molecule type" value="Genomic_DNA"/>
</dbReference>
<dbReference type="InterPro" id="IPR024336">
    <property type="entry name" value="tRNA_splic_suSen54_N"/>
</dbReference>
<keyword evidence="8" id="KW-0808">Transferase</keyword>
<evidence type="ECO:0000256" key="1">
    <source>
        <dbReference type="ARBA" id="ARBA00003343"/>
    </source>
</evidence>
<protein>
    <recommendedName>
        <fullName evidence="3">2'-phosphotransferase</fullName>
        <ecNumber evidence="3">2.7.1.160</ecNumber>
    </recommendedName>
</protein>
<dbReference type="AlphaFoldDB" id="A0A081CIX3"/>
<evidence type="ECO:0000256" key="6">
    <source>
        <dbReference type="SAM" id="MobiDB-lite"/>
    </source>
</evidence>
<keyword evidence="4" id="KW-0819">tRNA processing</keyword>
<feature type="compositionally biased region" description="Basic and acidic residues" evidence="6">
    <location>
        <begin position="24"/>
        <end position="34"/>
    </location>
</feature>
<feature type="compositionally biased region" description="Polar residues" evidence="6">
    <location>
        <begin position="1"/>
        <end position="11"/>
    </location>
</feature>
<feature type="compositionally biased region" description="Low complexity" evidence="6">
    <location>
        <begin position="331"/>
        <end position="360"/>
    </location>
</feature>
<evidence type="ECO:0000256" key="4">
    <source>
        <dbReference type="ARBA" id="ARBA00022694"/>
    </source>
</evidence>
<dbReference type="Pfam" id="PF12928">
    <property type="entry name" value="tRNA_int_end_N2"/>
    <property type="match status" value="1"/>
</dbReference>
<dbReference type="InterPro" id="IPR002745">
    <property type="entry name" value="Ptrans_KptA/Tpt1"/>
</dbReference>
<comment type="similarity">
    <text evidence="2">Belongs to the SEN54 family.</text>
</comment>
<dbReference type="Proteomes" id="UP000053758">
    <property type="component" value="Unassembled WGS sequence"/>
</dbReference>
<evidence type="ECO:0000313" key="8">
    <source>
        <dbReference type="EMBL" id="GAK66619.1"/>
    </source>
</evidence>
<dbReference type="GeneID" id="26305751"/>
<dbReference type="PANTHER" id="PTHR21027:SF1">
    <property type="entry name" value="TRNA-SPLICING ENDONUCLEASE SUBUNIT SEN54"/>
    <property type="match status" value="1"/>
</dbReference>
<dbReference type="GO" id="GO:0000215">
    <property type="term" value="F:tRNA 2'-phosphotransferase activity"/>
    <property type="evidence" value="ECO:0007669"/>
    <property type="project" value="UniProtKB-EC"/>
</dbReference>
<comment type="catalytic activity">
    <reaction evidence="5">
        <text>2'-phospho-[ligated tRNA] + NAD(+) = mature tRNA + ADP-alpha-D-ribose 1'',2''-cyclic phosphate + nicotinamide</text>
        <dbReference type="Rhea" id="RHEA:23324"/>
        <dbReference type="Rhea" id="RHEA-COMP:11106"/>
        <dbReference type="Rhea" id="RHEA-COMP:11107"/>
        <dbReference type="ChEBI" id="CHEBI:17154"/>
        <dbReference type="ChEBI" id="CHEBI:57540"/>
        <dbReference type="ChEBI" id="CHEBI:76596"/>
        <dbReference type="ChEBI" id="CHEBI:82883"/>
        <dbReference type="ChEBI" id="CHEBI:85027"/>
        <dbReference type="EC" id="2.7.1.160"/>
    </reaction>
</comment>
<evidence type="ECO:0000256" key="3">
    <source>
        <dbReference type="ARBA" id="ARBA00012007"/>
    </source>
</evidence>
<dbReference type="EC" id="2.7.1.160" evidence="3"/>
<feature type="region of interest" description="Disordered" evidence="6">
    <location>
        <begin position="1"/>
        <end position="72"/>
    </location>
</feature>
<accession>A0A081CIX3</accession>
<dbReference type="Pfam" id="PF01885">
    <property type="entry name" value="PTS_2-RNA"/>
    <property type="match status" value="1"/>
</dbReference>
<dbReference type="InterPro" id="IPR042081">
    <property type="entry name" value="RNA_2'-PTrans_C"/>
</dbReference>
<comment type="function">
    <text evidence="1">Catalyzes the last step of tRNA splicing, the transfer of the splice junction 2'-phosphate from ligated tRNA to NAD to produce ADP-ribose 1''-2'' cyclic phosphate.</text>
</comment>
<dbReference type="InterPro" id="IPR042080">
    <property type="entry name" value="RNA_2'-PTrans_N"/>
</dbReference>
<evidence type="ECO:0000256" key="2">
    <source>
        <dbReference type="ARBA" id="ARBA00005736"/>
    </source>
</evidence>
<dbReference type="HOGENOM" id="CLU_012941_0_0_1"/>
<organism evidence="8 9">
    <name type="scientific">Pseudozyma antarctica</name>
    <name type="common">Yeast</name>
    <name type="synonym">Candida antarctica</name>
    <dbReference type="NCBI Taxonomy" id="84753"/>
    <lineage>
        <taxon>Eukaryota</taxon>
        <taxon>Fungi</taxon>
        <taxon>Dikarya</taxon>
        <taxon>Basidiomycota</taxon>
        <taxon>Ustilaginomycotina</taxon>
        <taxon>Ustilaginomycetes</taxon>
        <taxon>Ustilaginales</taxon>
        <taxon>Ustilaginaceae</taxon>
        <taxon>Moesziomyces</taxon>
    </lineage>
</organism>
<feature type="domain" description="tRNA-splicing endonuclease subunit Sen54 N-terminal" evidence="7">
    <location>
        <begin position="443"/>
        <end position="522"/>
    </location>
</feature>
<sequence>MTSSQPSTGDSATAAGVEAPAVNLERKARKEAQKVLKAQQAAEKKAAKQAQPVPSSSKPKQDGRRPQSSSEQLSRALAYILRHGADKEGLSMRPDGYIALDDVLDRPRVKSVNMAESAGAKRRPALEDIQRIVNTNDKKRFELVLDETWLVRAVQGHSLSQVVELSHTPLTLTNLHLLKLQDDDDDADDLADELDSQLGLQEAKVEVVHGTFTDAWEKILASGGLKRMSRNHIHLAKGKFGQKGVVSGMRKSANRLIFVDVRRAIADGFEFALSSNGVVLTPGKGDEGVLPVKYFTRVEDAKGNIVWTPPPPSAIVDASTHHLSILAMSEPSTPRRAAPGSSRSTTTPATPSTPGTPGAAFIADDMDDPTSTPSRAPTSGGGAGDDSDNEDEVPDYLRLLSSLQPRSKSSSGIVIPKRGEKDFEPTGFGGQSKLLERSRQAMYQAVSGSRTVGSRSLVRATWNPHTRRARIHDVQGKIFETVGVIRRTPTTDSTGKTVTQVTNELLPEEALFLAERGSLQIYTQTEDPDALAPMSLQQAFAALMLASDEAADEPLTREAYLIYAHLKRLGYVVQRASIVDAVRAAPIPPSKARAQGIVADPQRPIKLVTLWDVLLYVPRRIAQLGADAARAVARWMQHAWRNTIGRVLALIAARFARIATRGSRKPGAVGLSLGLGGYDDVRRFLPHTALWTSYDDVFTSMQMVPSGHDFTLPLTPNPTAASEEAGMKPFYYAWRPATVYRKSHPPAPEFRIVILNARTTPLPSVWQFGEVFAHIPMPGSDAELIASVPSQDAMSADELKKRVEYEKQLKAANDAKNRAAYGKFSDGKQKHLREKAAARQAAAADRAASNAATKGRLAMMLHRLTRTAAARWLWKLLRLDYEVLRMWARLFRHCPPGCWSDKARYQARRTLQRNNAAGNVFPPLKAGRRSVVLAIVDGSITTLLRFGESEFAQWRLFGEAAPAITHLA</sequence>
<dbReference type="GO" id="GO:0000379">
    <property type="term" value="P:tRNA-type intron splice site recognition and cleavage"/>
    <property type="evidence" value="ECO:0007669"/>
    <property type="project" value="TreeGrafter"/>
</dbReference>
<name>A0A081CIX3_PSEA2</name>
<evidence type="ECO:0000256" key="5">
    <source>
        <dbReference type="ARBA" id="ARBA00047949"/>
    </source>
</evidence>
<dbReference type="RefSeq" id="XP_014655034.1">
    <property type="nucleotide sequence ID" value="XM_014799548.1"/>
</dbReference>
<dbReference type="InterPro" id="IPR024337">
    <property type="entry name" value="tRNA_splic_suSen54"/>
</dbReference>